<evidence type="ECO:0008006" key="3">
    <source>
        <dbReference type="Google" id="ProtNLM"/>
    </source>
</evidence>
<evidence type="ECO:0000313" key="1">
    <source>
        <dbReference type="EMBL" id="MEP1062047.1"/>
    </source>
</evidence>
<evidence type="ECO:0000313" key="2">
    <source>
        <dbReference type="Proteomes" id="UP001476950"/>
    </source>
</evidence>
<reference evidence="1 2" key="1">
    <citation type="submission" date="2022-04" db="EMBL/GenBank/DDBJ databases">
        <title>Positive selection, recombination, and allopatry shape intraspecific diversity of widespread and dominant cyanobacteria.</title>
        <authorList>
            <person name="Wei J."/>
            <person name="Shu W."/>
            <person name="Hu C."/>
        </authorList>
    </citation>
    <scope>NUCLEOTIDE SEQUENCE [LARGE SCALE GENOMIC DNA]</scope>
    <source>
        <strain evidence="1 2">AS-A4</strain>
    </source>
</reference>
<dbReference type="SUPFAM" id="SSF53474">
    <property type="entry name" value="alpha/beta-Hydrolases"/>
    <property type="match status" value="1"/>
</dbReference>
<gene>
    <name evidence="1" type="ORF">NDI38_27100</name>
</gene>
<organism evidence="1 2">
    <name type="scientific">Stenomitos frigidus AS-A4</name>
    <dbReference type="NCBI Taxonomy" id="2933935"/>
    <lineage>
        <taxon>Bacteria</taxon>
        <taxon>Bacillati</taxon>
        <taxon>Cyanobacteriota</taxon>
        <taxon>Cyanophyceae</taxon>
        <taxon>Leptolyngbyales</taxon>
        <taxon>Leptolyngbyaceae</taxon>
        <taxon>Stenomitos</taxon>
    </lineage>
</organism>
<accession>A0ABV0KS40</accession>
<comment type="caution">
    <text evidence="1">The sequence shown here is derived from an EMBL/GenBank/DDBJ whole genome shotgun (WGS) entry which is preliminary data.</text>
</comment>
<protein>
    <recommendedName>
        <fullName evidence="3">Alpha/beta hydrolase</fullName>
    </recommendedName>
</protein>
<proteinExistence type="predicted"/>
<dbReference type="EMBL" id="JAMPLM010000051">
    <property type="protein sequence ID" value="MEP1062047.1"/>
    <property type="molecule type" value="Genomic_DNA"/>
</dbReference>
<name>A0ABV0KS40_9CYAN</name>
<sequence>MSAKRHRVRVVVCPGIHERALTQQFIEGLLTTGEERLHPASWLVFPTDRYPAYSGLHILRFLHEKLSTHSPDAALHTPLILIGFSAGVVGAVSAACGWRSLGGVVKALIAIDGWGVPLIGDFPMHRMSHDAFTHWSSALLGAGEDSFYADPSVDHLDLWRSPQIAAGYWVKPGSSSPPRGTSAATFLTALLCDYEALL</sequence>
<dbReference type="Proteomes" id="UP001476950">
    <property type="component" value="Unassembled WGS sequence"/>
</dbReference>
<dbReference type="InterPro" id="IPR029058">
    <property type="entry name" value="AB_hydrolase_fold"/>
</dbReference>
<keyword evidence="2" id="KW-1185">Reference proteome</keyword>
<dbReference type="RefSeq" id="WP_190449439.1">
    <property type="nucleotide sequence ID" value="NZ_JAMPLM010000051.1"/>
</dbReference>